<dbReference type="Pfam" id="PF01402">
    <property type="entry name" value="RHH_1"/>
    <property type="match status" value="1"/>
</dbReference>
<feature type="coiled-coil region" evidence="1">
    <location>
        <begin position="28"/>
        <end position="55"/>
    </location>
</feature>
<dbReference type="EMBL" id="LTBC01000019">
    <property type="protein sequence ID" value="KYH30863.1"/>
    <property type="molecule type" value="Genomic_DNA"/>
</dbReference>
<dbReference type="AlphaFoldDB" id="A0A151ATE7"/>
<dbReference type="GO" id="GO:0006355">
    <property type="term" value="P:regulation of DNA-templated transcription"/>
    <property type="evidence" value="ECO:0007669"/>
    <property type="project" value="InterPro"/>
</dbReference>
<evidence type="ECO:0000259" key="2">
    <source>
        <dbReference type="Pfam" id="PF01402"/>
    </source>
</evidence>
<name>A0A151ATE7_9FIRM</name>
<sequence length="80" mass="9291">MRTTIEISNETRAKLMALAARRGLRGYSEIVNEALEEYLAKAENREKEINEILRLAGSLSEEEGQKYAARVKEFWSRWES</sequence>
<dbReference type="RefSeq" id="WP_062285797.1">
    <property type="nucleotide sequence ID" value="NZ_LTBC01000019.1"/>
</dbReference>
<gene>
    <name evidence="3" type="ORF">MOMUL_28340</name>
</gene>
<reference evidence="3 4" key="1">
    <citation type="submission" date="2016-02" db="EMBL/GenBank/DDBJ databases">
        <title>Genome sequence of Moorella mulderi DSM 14980.</title>
        <authorList>
            <person name="Poehlein A."/>
            <person name="Daniel R."/>
        </authorList>
    </citation>
    <scope>NUCLEOTIDE SEQUENCE [LARGE SCALE GENOMIC DNA]</scope>
    <source>
        <strain evidence="3 4">DSM 14980</strain>
    </source>
</reference>
<keyword evidence="4" id="KW-1185">Reference proteome</keyword>
<feature type="domain" description="Ribbon-helix-helix protein CopG" evidence="2">
    <location>
        <begin position="1"/>
        <end position="41"/>
    </location>
</feature>
<evidence type="ECO:0000256" key="1">
    <source>
        <dbReference type="SAM" id="Coils"/>
    </source>
</evidence>
<organism evidence="3 4">
    <name type="scientific">Moorella mulderi DSM 14980</name>
    <dbReference type="NCBI Taxonomy" id="1122241"/>
    <lineage>
        <taxon>Bacteria</taxon>
        <taxon>Bacillati</taxon>
        <taxon>Bacillota</taxon>
        <taxon>Clostridia</taxon>
        <taxon>Neomoorellales</taxon>
        <taxon>Neomoorellaceae</taxon>
        <taxon>Neomoorella</taxon>
    </lineage>
</organism>
<dbReference type="PATRIC" id="fig|1122241.3.peg.3015"/>
<keyword evidence="1" id="KW-0175">Coiled coil</keyword>
<dbReference type="InterPro" id="IPR002145">
    <property type="entry name" value="CopG"/>
</dbReference>
<protein>
    <recommendedName>
        <fullName evidence="2">Ribbon-helix-helix protein CopG domain-containing protein</fullName>
    </recommendedName>
</protein>
<dbReference type="Proteomes" id="UP000075670">
    <property type="component" value="Unassembled WGS sequence"/>
</dbReference>
<evidence type="ECO:0000313" key="4">
    <source>
        <dbReference type="Proteomes" id="UP000075670"/>
    </source>
</evidence>
<accession>A0A151ATE7</accession>
<comment type="caution">
    <text evidence="3">The sequence shown here is derived from an EMBL/GenBank/DDBJ whole genome shotgun (WGS) entry which is preliminary data.</text>
</comment>
<evidence type="ECO:0000313" key="3">
    <source>
        <dbReference type="EMBL" id="KYH30863.1"/>
    </source>
</evidence>
<proteinExistence type="predicted"/>